<dbReference type="Pfam" id="PF06094">
    <property type="entry name" value="GGACT"/>
    <property type="match status" value="1"/>
</dbReference>
<dbReference type="InterPro" id="IPR009288">
    <property type="entry name" value="AIG2-like_dom"/>
</dbReference>
<dbReference type="EMBL" id="CP015405">
    <property type="protein sequence ID" value="ANU75602.1"/>
    <property type="molecule type" value="Genomic_DNA"/>
</dbReference>
<dbReference type="GO" id="GO:0016740">
    <property type="term" value="F:transferase activity"/>
    <property type="evidence" value="ECO:0007669"/>
    <property type="project" value="UniProtKB-KW"/>
</dbReference>
<feature type="binding site" evidence="3">
    <location>
        <begin position="6"/>
        <end position="11"/>
    </location>
    <ligand>
        <name>substrate</name>
    </ligand>
</feature>
<dbReference type="Proteomes" id="UP000092574">
    <property type="component" value="Chromosome"/>
</dbReference>
<dbReference type="GO" id="GO:0003839">
    <property type="term" value="F:gamma-glutamylcyclotransferase activity"/>
    <property type="evidence" value="ECO:0007669"/>
    <property type="project" value="InterPro"/>
</dbReference>
<dbReference type="STRING" id="1796616.A4V09_07365"/>
<dbReference type="CDD" id="cd06661">
    <property type="entry name" value="GGCT_like"/>
    <property type="match status" value="1"/>
</dbReference>
<dbReference type="InterPro" id="IPR036568">
    <property type="entry name" value="GGCT-like_sf"/>
</dbReference>
<keyword evidence="1" id="KW-0456">Lyase</keyword>
<dbReference type="OrthoDB" id="158990at2"/>
<dbReference type="AlphaFoldDB" id="A0A1C7IBJ2"/>
<feature type="region of interest" description="Disordered" evidence="4">
    <location>
        <begin position="148"/>
        <end position="167"/>
    </location>
</feature>
<feature type="binding site" evidence="3">
    <location>
        <position position="122"/>
    </location>
    <ligand>
        <name>substrate</name>
    </ligand>
</feature>
<keyword evidence="7" id="KW-1185">Reference proteome</keyword>
<feature type="compositionally biased region" description="Basic residues" evidence="4">
    <location>
        <begin position="154"/>
        <end position="167"/>
    </location>
</feature>
<dbReference type="InterPro" id="IPR017939">
    <property type="entry name" value="G-Glutamylcylcotransferase"/>
</dbReference>
<evidence type="ECO:0000313" key="7">
    <source>
        <dbReference type="Proteomes" id="UP000092574"/>
    </source>
</evidence>
<gene>
    <name evidence="6" type="ORF">A4V09_07365</name>
</gene>
<evidence type="ECO:0000256" key="2">
    <source>
        <dbReference type="PIRSR" id="PIRSR617939-1"/>
    </source>
</evidence>
<dbReference type="SUPFAM" id="SSF110857">
    <property type="entry name" value="Gamma-glutamyl cyclotransferase-like"/>
    <property type="match status" value="1"/>
</dbReference>
<sequence length="167" mass="18807">MKEKLYFAYGSNMNLDQMEFRCPDAKVVGNVQLKDYRLAFCGRPSGGGVATILPENGSMVDGVLWKITPSCEGSLDRYEGYPHLYSKETISVQDTKGKIWKAAVYTMNAPYKDCPAVPSDFYLRGIIEGCGQNGVPSKPVMDAVKRTMSEVRKRREKQRKTEKHPTR</sequence>
<evidence type="ECO:0000256" key="3">
    <source>
        <dbReference type="PIRSR" id="PIRSR617939-2"/>
    </source>
</evidence>
<organism evidence="6 7">
    <name type="scientific">Blautia pseudococcoides</name>
    <dbReference type="NCBI Taxonomy" id="1796616"/>
    <lineage>
        <taxon>Bacteria</taxon>
        <taxon>Bacillati</taxon>
        <taxon>Bacillota</taxon>
        <taxon>Clostridia</taxon>
        <taxon>Lachnospirales</taxon>
        <taxon>Lachnospiraceae</taxon>
        <taxon>Blautia</taxon>
    </lineage>
</organism>
<name>A0A1C7IBJ2_9FIRM</name>
<evidence type="ECO:0000256" key="1">
    <source>
        <dbReference type="ARBA" id="ARBA00023239"/>
    </source>
</evidence>
<evidence type="ECO:0000256" key="4">
    <source>
        <dbReference type="SAM" id="MobiDB-lite"/>
    </source>
</evidence>
<dbReference type="PANTHER" id="PTHR12935">
    <property type="entry name" value="GAMMA-GLUTAMYLCYCLOTRANSFERASE"/>
    <property type="match status" value="1"/>
</dbReference>
<feature type="domain" description="Gamma-glutamylcyclotransferase AIG2-like" evidence="5">
    <location>
        <begin position="6"/>
        <end position="119"/>
    </location>
</feature>
<accession>A0A1C7IBJ2</accession>
<evidence type="ECO:0000313" key="6">
    <source>
        <dbReference type="EMBL" id="ANU75602.1"/>
    </source>
</evidence>
<dbReference type="KEGG" id="byl:A4V09_07365"/>
<dbReference type="InterPro" id="IPR013024">
    <property type="entry name" value="GGCT-like"/>
</dbReference>
<dbReference type="PANTHER" id="PTHR12935:SF0">
    <property type="entry name" value="GAMMA-GLUTAMYLCYCLOTRANSFERASE"/>
    <property type="match status" value="1"/>
</dbReference>
<proteinExistence type="predicted"/>
<dbReference type="Gene3D" id="3.10.490.10">
    <property type="entry name" value="Gamma-glutamyl cyclotransferase-like"/>
    <property type="match status" value="1"/>
</dbReference>
<evidence type="ECO:0000259" key="5">
    <source>
        <dbReference type="Pfam" id="PF06094"/>
    </source>
</evidence>
<feature type="active site" description="Proton acceptor" evidence="2">
    <location>
        <position position="79"/>
    </location>
</feature>
<protein>
    <submittedName>
        <fullName evidence="6">Gamma-glutamylcyclotransferase</fullName>
    </submittedName>
</protein>
<dbReference type="RefSeq" id="WP_065541793.1">
    <property type="nucleotide sequence ID" value="NZ_CP015405.2"/>
</dbReference>
<reference evidence="6" key="1">
    <citation type="submission" date="2017-04" db="EMBL/GenBank/DDBJ databases">
        <title>Complete Genome Sequences of Twelve Strains of a Stable Defined Moderately Diverse Mouse Microbiota 2 (sDMDMm2).</title>
        <authorList>
            <person name="Uchimura Y."/>
            <person name="Wyss M."/>
            <person name="Brugiroux S."/>
            <person name="Limenitakis J.P."/>
            <person name="Stecher B."/>
            <person name="McCoy K.D."/>
            <person name="Macpherson A.J."/>
        </authorList>
    </citation>
    <scope>NUCLEOTIDE SEQUENCE</scope>
    <source>
        <strain evidence="6">YL58</strain>
    </source>
</reference>